<protein>
    <submittedName>
        <fullName evidence="1">Uncharacterized protein</fullName>
    </submittedName>
</protein>
<sequence>LNVTKDNSWKIYLKETSNWGKKVEFSVRFDMYSDLISYLRKKWNYKKIALCKETKAMWAKLGMDYKKIKCNCIW</sequence>
<gene>
    <name evidence="1" type="ORF">S03H2_35899</name>
</gene>
<dbReference type="EMBL" id="BARU01021987">
    <property type="protein sequence ID" value="GAH51630.1"/>
    <property type="molecule type" value="Genomic_DNA"/>
</dbReference>
<comment type="caution">
    <text evidence="1">The sequence shown here is derived from an EMBL/GenBank/DDBJ whole genome shotgun (WGS) entry which is preliminary data.</text>
</comment>
<feature type="non-terminal residue" evidence="1">
    <location>
        <position position="1"/>
    </location>
</feature>
<organism evidence="1">
    <name type="scientific">marine sediment metagenome</name>
    <dbReference type="NCBI Taxonomy" id="412755"/>
    <lineage>
        <taxon>unclassified sequences</taxon>
        <taxon>metagenomes</taxon>
        <taxon>ecological metagenomes</taxon>
    </lineage>
</organism>
<reference evidence="1" key="1">
    <citation type="journal article" date="2014" name="Front. Microbiol.">
        <title>High frequency of phylogenetically diverse reductive dehalogenase-homologous genes in deep subseafloor sedimentary metagenomes.</title>
        <authorList>
            <person name="Kawai M."/>
            <person name="Futagami T."/>
            <person name="Toyoda A."/>
            <person name="Takaki Y."/>
            <person name="Nishi S."/>
            <person name="Hori S."/>
            <person name="Arai W."/>
            <person name="Tsubouchi T."/>
            <person name="Morono Y."/>
            <person name="Uchiyama I."/>
            <person name="Ito T."/>
            <person name="Fujiyama A."/>
            <person name="Inagaki F."/>
            <person name="Takami H."/>
        </authorList>
    </citation>
    <scope>NUCLEOTIDE SEQUENCE</scope>
    <source>
        <strain evidence="1">Expedition CK06-06</strain>
    </source>
</reference>
<dbReference type="AlphaFoldDB" id="X1H3G4"/>
<accession>X1H3G4</accession>
<proteinExistence type="predicted"/>
<name>X1H3G4_9ZZZZ</name>
<evidence type="ECO:0000313" key="1">
    <source>
        <dbReference type="EMBL" id="GAH51630.1"/>
    </source>
</evidence>